<organism evidence="7 8">
    <name type="scientific">Streptomyces tubbatahanensis</name>
    <dbReference type="NCBI Taxonomy" id="2923272"/>
    <lineage>
        <taxon>Bacteria</taxon>
        <taxon>Bacillati</taxon>
        <taxon>Actinomycetota</taxon>
        <taxon>Actinomycetes</taxon>
        <taxon>Kitasatosporales</taxon>
        <taxon>Streptomycetaceae</taxon>
        <taxon>Streptomyces</taxon>
    </lineage>
</organism>
<dbReference type="SUPFAM" id="SSF46955">
    <property type="entry name" value="Putative DNA-binding domain"/>
    <property type="match status" value="1"/>
</dbReference>
<feature type="region of interest" description="Disordered" evidence="5">
    <location>
        <begin position="1"/>
        <end position="25"/>
    </location>
</feature>
<evidence type="ECO:0000259" key="6">
    <source>
        <dbReference type="PROSITE" id="PS50937"/>
    </source>
</evidence>
<gene>
    <name evidence="7" type="primary">soxR</name>
    <name evidence="7" type="ORF">MMF93_15455</name>
</gene>
<keyword evidence="1" id="KW-0001">2Fe-2S</keyword>
<dbReference type="SMART" id="SM00422">
    <property type="entry name" value="HTH_MERR"/>
    <property type="match status" value="1"/>
</dbReference>
<dbReference type="Proteomes" id="UP001202244">
    <property type="component" value="Chromosome"/>
</dbReference>
<dbReference type="PANTHER" id="PTHR30204:SF0">
    <property type="entry name" value="REDOX-SENSITIVE TRANSCRIPTIONAL ACTIVATOR SOXR"/>
    <property type="match status" value="1"/>
</dbReference>
<dbReference type="RefSeq" id="WP_242751919.1">
    <property type="nucleotide sequence ID" value="NZ_CP093846.1"/>
</dbReference>
<keyword evidence="1" id="KW-0479">Metal-binding</keyword>
<dbReference type="Gene3D" id="1.10.1660.10">
    <property type="match status" value="1"/>
</dbReference>
<dbReference type="EMBL" id="CP093846">
    <property type="protein sequence ID" value="UNS97726.1"/>
    <property type="molecule type" value="Genomic_DNA"/>
</dbReference>
<name>A0ABY3XTA4_9ACTN</name>
<reference evidence="7 8" key="1">
    <citation type="journal article" date="2023" name="Microbiol. Spectr.">
        <title>Synergy between Genome Mining, Metabolomics, and Bioinformatics Uncovers Antibacterial Chlorinated Carbazole Alkaloids and Their Biosynthetic Gene Cluster from Streptomyces tubbatahanensis sp. nov., a Novel Actinomycete Isolated from Sulu Sea, Philippines.</title>
        <authorList>
            <person name="Tenebro C.P."/>
            <person name="Trono D.J.V.L."/>
            <person name="Balida L.A.P."/>
            <person name="Bayog L.K.A."/>
            <person name="Bruna J.R."/>
            <person name="Sabido E.M."/>
            <person name="Caspe D.P.C."/>
            <person name="de Los Santos E.L.C."/>
            <person name="Saludes J.P."/>
            <person name="Dalisay D.S."/>
        </authorList>
    </citation>
    <scope>NUCLEOTIDE SEQUENCE [LARGE SCALE GENOMIC DNA]</scope>
    <source>
        <strain evidence="7 8">DSD3025</strain>
    </source>
</reference>
<evidence type="ECO:0000256" key="4">
    <source>
        <dbReference type="ARBA" id="ARBA00023125"/>
    </source>
</evidence>
<dbReference type="PANTHER" id="PTHR30204">
    <property type="entry name" value="REDOX-CYCLING DRUG-SENSING TRANSCRIPTIONAL ACTIVATOR SOXR"/>
    <property type="match status" value="1"/>
</dbReference>
<dbReference type="InterPro" id="IPR047057">
    <property type="entry name" value="MerR_fam"/>
</dbReference>
<keyword evidence="8" id="KW-1185">Reference proteome</keyword>
<evidence type="ECO:0000256" key="1">
    <source>
        <dbReference type="ARBA" id="ARBA00022714"/>
    </source>
</evidence>
<feature type="domain" description="HTH merR-type" evidence="6">
    <location>
        <begin position="27"/>
        <end position="95"/>
    </location>
</feature>
<dbReference type="PRINTS" id="PR00040">
    <property type="entry name" value="HTHMERR"/>
</dbReference>
<dbReference type="InterPro" id="IPR000551">
    <property type="entry name" value="MerR-type_HTH_dom"/>
</dbReference>
<evidence type="ECO:0000313" key="8">
    <source>
        <dbReference type="Proteomes" id="UP001202244"/>
    </source>
</evidence>
<dbReference type="NCBIfam" id="TIGR01950">
    <property type="entry name" value="SoxR"/>
    <property type="match status" value="1"/>
</dbReference>
<keyword evidence="3" id="KW-0411">Iron-sulfur</keyword>
<protein>
    <submittedName>
        <fullName evidence="7">Redox-sensitive transcriptional activator SoxR</fullName>
    </submittedName>
</protein>
<dbReference type="PROSITE" id="PS50937">
    <property type="entry name" value="HTH_MERR_2"/>
    <property type="match status" value="1"/>
</dbReference>
<keyword evidence="4" id="KW-0238">DNA-binding</keyword>
<accession>A0ABY3XTA4</accession>
<dbReference type="InterPro" id="IPR009061">
    <property type="entry name" value="DNA-bd_dom_put_sf"/>
</dbReference>
<sequence>MPSQERRPGAGRGPTPHPVPEPRPNELLTVGEAAYRSGATVAALHHYEELGLLTPQRTSGNQRRYPRHLLRRIALIRMASHVGIPLADVREAMAGLPADRAPNRAEWRQLTGLWQEAIEERLATLQEMRDQFVACIGCGCLSMARCSIVNPRDRLAPRPPT</sequence>
<evidence type="ECO:0000256" key="3">
    <source>
        <dbReference type="ARBA" id="ARBA00023014"/>
    </source>
</evidence>
<evidence type="ECO:0000256" key="5">
    <source>
        <dbReference type="SAM" id="MobiDB-lite"/>
    </source>
</evidence>
<proteinExistence type="predicted"/>
<evidence type="ECO:0000256" key="2">
    <source>
        <dbReference type="ARBA" id="ARBA00023004"/>
    </source>
</evidence>
<keyword evidence="2" id="KW-0408">Iron</keyword>
<evidence type="ECO:0000313" key="7">
    <source>
        <dbReference type="EMBL" id="UNS97726.1"/>
    </source>
</evidence>
<dbReference type="Pfam" id="PF13411">
    <property type="entry name" value="MerR_1"/>
    <property type="match status" value="1"/>
</dbReference>
<dbReference type="InterPro" id="IPR010211">
    <property type="entry name" value="Redox-sen_tscrpt-act_SoxR"/>
</dbReference>